<dbReference type="AlphaFoldDB" id="A0A430QY92"/>
<dbReference type="InterPro" id="IPR036249">
    <property type="entry name" value="Thioredoxin-like_sf"/>
</dbReference>
<sequence>MEPVVLYGTSWCAQTQLLRRYLERLGVPYRYVDLELHPEVHPTLRFLTGGRLSHPVVYVGGEVLVEPTLSELERALWRRGYLWRPW</sequence>
<evidence type="ECO:0000313" key="7">
    <source>
        <dbReference type="Proteomes" id="UP000288051"/>
    </source>
</evidence>
<evidence type="ECO:0000313" key="5">
    <source>
        <dbReference type="Proteomes" id="UP000286734"/>
    </source>
</evidence>
<dbReference type="SUPFAM" id="SSF52833">
    <property type="entry name" value="Thioredoxin-like"/>
    <property type="match status" value="1"/>
</dbReference>
<name>A0A430QY92_THESC</name>
<protein>
    <submittedName>
        <fullName evidence="2">NrdH-redoxin</fullName>
    </submittedName>
</protein>
<dbReference type="RefSeq" id="WP_126170029.1">
    <property type="nucleotide sequence ID" value="NZ_PELL01000077.1"/>
</dbReference>
<feature type="domain" description="Glutaredoxin" evidence="1">
    <location>
        <begin position="4"/>
        <end position="63"/>
    </location>
</feature>
<reference evidence="5 6" key="1">
    <citation type="journal article" date="2019" name="Extremophiles">
        <title>Biogeography of thermophiles and predominance of Thermus scotoductus in domestic water heaters.</title>
        <authorList>
            <person name="Wilpiszeski R.L."/>
            <person name="Zhang Z."/>
            <person name="House C.H."/>
        </authorList>
    </citation>
    <scope>NUCLEOTIDE SEQUENCE [LARGE SCALE GENOMIC DNA]</scope>
    <source>
        <strain evidence="4 7">24_S24</strain>
        <strain evidence="3 6">25_S25</strain>
        <strain evidence="2 5">34_S34</strain>
    </source>
</reference>
<accession>A0A430QY92</accession>
<evidence type="ECO:0000313" key="3">
    <source>
        <dbReference type="EMBL" id="RTH22841.1"/>
    </source>
</evidence>
<evidence type="ECO:0000313" key="2">
    <source>
        <dbReference type="EMBL" id="RTH00047.1"/>
    </source>
</evidence>
<proteinExistence type="predicted"/>
<dbReference type="Proteomes" id="UP000286734">
    <property type="component" value="Unassembled WGS sequence"/>
</dbReference>
<organism evidence="2 5">
    <name type="scientific">Thermus scotoductus</name>
    <dbReference type="NCBI Taxonomy" id="37636"/>
    <lineage>
        <taxon>Bacteria</taxon>
        <taxon>Thermotogati</taxon>
        <taxon>Deinococcota</taxon>
        <taxon>Deinococci</taxon>
        <taxon>Thermales</taxon>
        <taxon>Thermaceae</taxon>
        <taxon>Thermus</taxon>
    </lineage>
</organism>
<evidence type="ECO:0000313" key="6">
    <source>
        <dbReference type="Proteomes" id="UP000287306"/>
    </source>
</evidence>
<comment type="caution">
    <text evidence="2">The sequence shown here is derived from an EMBL/GenBank/DDBJ whole genome shotgun (WGS) entry which is preliminary data.</text>
</comment>
<dbReference type="EMBL" id="PELY01000418">
    <property type="protein sequence ID" value="RTH22841.1"/>
    <property type="molecule type" value="Genomic_DNA"/>
</dbReference>
<gene>
    <name evidence="4" type="ORF">CSW37_09120</name>
    <name evidence="3" type="ORF">CSW38_12210</name>
    <name evidence="2" type="ORF">CSW47_14505</name>
</gene>
<dbReference type="Gene3D" id="3.40.30.10">
    <property type="entry name" value="Glutaredoxin"/>
    <property type="match status" value="1"/>
</dbReference>
<dbReference type="PROSITE" id="PS51354">
    <property type="entry name" value="GLUTAREDOXIN_2"/>
    <property type="match status" value="1"/>
</dbReference>
<dbReference type="Pfam" id="PF00462">
    <property type="entry name" value="Glutaredoxin"/>
    <property type="match status" value="1"/>
</dbReference>
<dbReference type="Proteomes" id="UP000287306">
    <property type="component" value="Unassembled WGS sequence"/>
</dbReference>
<dbReference type="EMBL" id="PELP01000559">
    <property type="protein sequence ID" value="RTH00047.1"/>
    <property type="molecule type" value="Genomic_DNA"/>
</dbReference>
<dbReference type="Proteomes" id="UP000288051">
    <property type="component" value="Unassembled WGS sequence"/>
</dbReference>
<dbReference type="EMBL" id="PELZ01000333">
    <property type="protein sequence ID" value="RTH34399.1"/>
    <property type="molecule type" value="Genomic_DNA"/>
</dbReference>
<evidence type="ECO:0000259" key="1">
    <source>
        <dbReference type="Pfam" id="PF00462"/>
    </source>
</evidence>
<evidence type="ECO:0000313" key="4">
    <source>
        <dbReference type="EMBL" id="RTH34399.1"/>
    </source>
</evidence>
<dbReference type="CDD" id="cd02976">
    <property type="entry name" value="NrdH"/>
    <property type="match status" value="1"/>
</dbReference>
<dbReference type="InterPro" id="IPR002109">
    <property type="entry name" value="Glutaredoxin"/>
</dbReference>